<dbReference type="InterPro" id="IPR056436">
    <property type="entry name" value="Znf-C2H2_ZIC1-5/GLI1-3-like"/>
</dbReference>
<evidence type="ECO:0000256" key="3">
    <source>
        <dbReference type="ARBA" id="ARBA00022737"/>
    </source>
</evidence>
<evidence type="ECO:0000256" key="7">
    <source>
        <dbReference type="ARBA" id="ARBA00023163"/>
    </source>
</evidence>
<dbReference type="InterPro" id="IPR043359">
    <property type="entry name" value="GLI-like"/>
</dbReference>
<evidence type="ECO:0000256" key="4">
    <source>
        <dbReference type="ARBA" id="ARBA00022771"/>
    </source>
</evidence>
<dbReference type="GO" id="GO:0008270">
    <property type="term" value="F:zinc ion binding"/>
    <property type="evidence" value="ECO:0007669"/>
    <property type="project" value="UniProtKB-KW"/>
</dbReference>
<reference evidence="12" key="1">
    <citation type="submission" date="2020-12" db="EMBL/GenBank/DDBJ databases">
        <title>Metabolic potential, ecology and presence of endohyphal bacteria is reflected in genomic diversity of Mucoromycotina.</title>
        <authorList>
            <person name="Muszewska A."/>
            <person name="Okrasinska A."/>
            <person name="Steczkiewicz K."/>
            <person name="Drgas O."/>
            <person name="Orlowska M."/>
            <person name="Perlinska-Lenart U."/>
            <person name="Aleksandrzak-Piekarczyk T."/>
            <person name="Szatraj K."/>
            <person name="Zielenkiewicz U."/>
            <person name="Pilsyk S."/>
            <person name="Malc E."/>
            <person name="Mieczkowski P."/>
            <person name="Kruszewska J.S."/>
            <person name="Biernat P."/>
            <person name="Pawlowska J."/>
        </authorList>
    </citation>
    <scope>NUCLEOTIDE SEQUENCE</scope>
    <source>
        <strain evidence="12">WA0000067209</strain>
    </source>
</reference>
<comment type="subcellular location">
    <subcellularLocation>
        <location evidence="1">Nucleus</location>
    </subcellularLocation>
</comment>
<keyword evidence="2" id="KW-0479">Metal-binding</keyword>
<evidence type="ECO:0000256" key="9">
    <source>
        <dbReference type="PROSITE-ProRule" id="PRU00042"/>
    </source>
</evidence>
<dbReference type="OrthoDB" id="654211at2759"/>
<dbReference type="GO" id="GO:0005634">
    <property type="term" value="C:nucleus"/>
    <property type="evidence" value="ECO:0007669"/>
    <property type="project" value="UniProtKB-SubCell"/>
</dbReference>
<feature type="domain" description="C2H2-type" evidence="11">
    <location>
        <begin position="404"/>
        <end position="436"/>
    </location>
</feature>
<dbReference type="PROSITE" id="PS00028">
    <property type="entry name" value="ZINC_FINGER_C2H2_1"/>
    <property type="match status" value="3"/>
</dbReference>
<gene>
    <name evidence="12" type="ORF">INT43_005885</name>
</gene>
<dbReference type="InterPro" id="IPR036236">
    <property type="entry name" value="Znf_C2H2_sf"/>
</dbReference>
<feature type="compositionally biased region" description="Low complexity" evidence="10">
    <location>
        <begin position="336"/>
        <end position="356"/>
    </location>
</feature>
<keyword evidence="13" id="KW-1185">Reference proteome</keyword>
<sequence length="593" mass="65359">MTTLSSHEAVPFSTALLTSEPMMEYDHTTVNPIVIHTTTMMEATSAATITAPVVPSMNSMSQPPTTTGYEAMYNTLPQSNVMASVTQSMYTPVIASDNHAPFSSHLQVAGQQHQQAEAVLATSSQILMDPMTSLPEPDMVQAHATVTEAANVLQHRQQVLQDCVQAAVNNAVPDQYINSCIAEHQQRMNHAMVANNTLMTVLERKQQKDDKLASTKPSMPRRHTVSTPYHQRLANGGALPNRVITPQQTNKHGRRQSLSDLAQLILPSDSELKTIAPEAASSGNFDQMTREELIARLVQLEKQKRSRSGTFSYLLAHSTATDEFNGRPSGDKLLHMESTSPSMSSPLSSTEQSPQLSDREDVDDNEDLSRQRCGWVNCGQEFDIMDDLIVHVRDIHIGSGKPMYSCEWEGCPRNQKPFTKRHKMHNHVRTHTGERPYVCTVEGCGKRFSRPDSLNTHIKTHSNERPYVCPQPGCKKAYFHSRSLKKHERAHEQQTAAVSSLSTRSHPYFGAYRSNKAAHDMLPASCSIEALPNWVPGPGGWGLNAAAAAMPNATFAQQALAVLPDQVGYPSTSAMQQAGLMTPAEDIPINHDR</sequence>
<feature type="compositionally biased region" description="Basic and acidic residues" evidence="10">
    <location>
        <begin position="204"/>
        <end position="213"/>
    </location>
</feature>
<evidence type="ECO:0000256" key="10">
    <source>
        <dbReference type="SAM" id="MobiDB-lite"/>
    </source>
</evidence>
<name>A0A8H7PJ51_MORIS</name>
<evidence type="ECO:0000256" key="1">
    <source>
        <dbReference type="ARBA" id="ARBA00004123"/>
    </source>
</evidence>
<dbReference type="InterPro" id="IPR013087">
    <property type="entry name" value="Znf_C2H2_type"/>
</dbReference>
<feature type="domain" description="C2H2-type" evidence="11">
    <location>
        <begin position="371"/>
        <end position="401"/>
    </location>
</feature>
<evidence type="ECO:0000256" key="2">
    <source>
        <dbReference type="ARBA" id="ARBA00022723"/>
    </source>
</evidence>
<accession>A0A8H7PJ51</accession>
<dbReference type="PROSITE" id="PS50157">
    <property type="entry name" value="ZINC_FINGER_C2H2_2"/>
    <property type="match status" value="4"/>
</dbReference>
<keyword evidence="3" id="KW-0677">Repeat</keyword>
<feature type="region of interest" description="Disordered" evidence="10">
    <location>
        <begin position="204"/>
        <end position="242"/>
    </location>
</feature>
<feature type="domain" description="C2H2-type" evidence="11">
    <location>
        <begin position="467"/>
        <end position="496"/>
    </location>
</feature>
<evidence type="ECO:0000256" key="8">
    <source>
        <dbReference type="ARBA" id="ARBA00023242"/>
    </source>
</evidence>
<dbReference type="Gene3D" id="3.30.160.60">
    <property type="entry name" value="Classic Zinc Finger"/>
    <property type="match status" value="4"/>
</dbReference>
<evidence type="ECO:0000313" key="12">
    <source>
        <dbReference type="EMBL" id="KAG2174823.1"/>
    </source>
</evidence>
<evidence type="ECO:0000313" key="13">
    <source>
        <dbReference type="Proteomes" id="UP000654370"/>
    </source>
</evidence>
<dbReference type="Pfam" id="PF00096">
    <property type="entry name" value="zf-C2H2"/>
    <property type="match status" value="2"/>
</dbReference>
<proteinExistence type="predicted"/>
<comment type="caution">
    <text evidence="12">The sequence shown here is derived from an EMBL/GenBank/DDBJ whole genome shotgun (WGS) entry which is preliminary data.</text>
</comment>
<organism evidence="12 13">
    <name type="scientific">Mortierella isabellina</name>
    <name type="common">Filamentous fungus</name>
    <name type="synonym">Umbelopsis isabellina</name>
    <dbReference type="NCBI Taxonomy" id="91625"/>
    <lineage>
        <taxon>Eukaryota</taxon>
        <taxon>Fungi</taxon>
        <taxon>Fungi incertae sedis</taxon>
        <taxon>Mucoromycota</taxon>
        <taxon>Mucoromycotina</taxon>
        <taxon>Umbelopsidomycetes</taxon>
        <taxon>Umbelopsidales</taxon>
        <taxon>Umbelopsidaceae</taxon>
        <taxon>Umbelopsis</taxon>
    </lineage>
</organism>
<evidence type="ECO:0000256" key="5">
    <source>
        <dbReference type="ARBA" id="ARBA00022833"/>
    </source>
</evidence>
<dbReference type="GO" id="GO:0000981">
    <property type="term" value="F:DNA-binding transcription factor activity, RNA polymerase II-specific"/>
    <property type="evidence" value="ECO:0007669"/>
    <property type="project" value="TreeGrafter"/>
</dbReference>
<dbReference type="AlphaFoldDB" id="A0A8H7PJ51"/>
<dbReference type="PANTHER" id="PTHR45718:SF4">
    <property type="entry name" value="TRANSCRIPTIONAL ACTIVATOR CUBITUS INTERRUPTUS"/>
    <property type="match status" value="1"/>
</dbReference>
<dbReference type="Proteomes" id="UP000654370">
    <property type="component" value="Unassembled WGS sequence"/>
</dbReference>
<dbReference type="FunFam" id="3.30.160.60:FF:000032">
    <property type="entry name" value="Krueppel-like factor 4"/>
    <property type="match status" value="1"/>
</dbReference>
<feature type="region of interest" description="Disordered" evidence="10">
    <location>
        <begin position="321"/>
        <end position="365"/>
    </location>
</feature>
<dbReference type="GO" id="GO:0000978">
    <property type="term" value="F:RNA polymerase II cis-regulatory region sequence-specific DNA binding"/>
    <property type="evidence" value="ECO:0007669"/>
    <property type="project" value="TreeGrafter"/>
</dbReference>
<keyword evidence="7" id="KW-0804">Transcription</keyword>
<keyword evidence="8" id="KW-0539">Nucleus</keyword>
<keyword evidence="5" id="KW-0862">Zinc</keyword>
<feature type="domain" description="C2H2-type" evidence="11">
    <location>
        <begin position="437"/>
        <end position="466"/>
    </location>
</feature>
<dbReference type="SMART" id="SM00355">
    <property type="entry name" value="ZnF_C2H2"/>
    <property type="match status" value="4"/>
</dbReference>
<dbReference type="SUPFAM" id="SSF57667">
    <property type="entry name" value="beta-beta-alpha zinc fingers"/>
    <property type="match status" value="3"/>
</dbReference>
<evidence type="ECO:0000256" key="6">
    <source>
        <dbReference type="ARBA" id="ARBA00023015"/>
    </source>
</evidence>
<protein>
    <recommendedName>
        <fullName evidence="11">C2H2-type domain-containing protein</fullName>
    </recommendedName>
</protein>
<evidence type="ECO:0000259" key="11">
    <source>
        <dbReference type="PROSITE" id="PS50157"/>
    </source>
</evidence>
<dbReference type="EMBL" id="JAEPQZ010000012">
    <property type="protein sequence ID" value="KAG2174823.1"/>
    <property type="molecule type" value="Genomic_DNA"/>
</dbReference>
<keyword evidence="6" id="KW-0805">Transcription regulation</keyword>
<keyword evidence="4 9" id="KW-0863">Zinc-finger</keyword>
<dbReference type="PANTHER" id="PTHR45718">
    <property type="entry name" value="TRANSCRIPTIONAL ACTIVATOR CUBITUS INTERRUPTUS"/>
    <property type="match status" value="1"/>
</dbReference>
<dbReference type="Pfam" id="PF23561">
    <property type="entry name" value="zf-C2H2_15"/>
    <property type="match status" value="1"/>
</dbReference>